<feature type="compositionally biased region" description="Acidic residues" evidence="1">
    <location>
        <begin position="520"/>
        <end position="540"/>
    </location>
</feature>
<dbReference type="VEuPathDB" id="VectorBase:ADAR2_003102"/>
<dbReference type="HOGENOM" id="CLU_504541_0_0_1"/>
<dbReference type="AlphaFoldDB" id="W5JGI8"/>
<accession>W5JGI8</accession>
<keyword evidence="5" id="KW-1185">Reference proteome</keyword>
<feature type="transmembrane region" description="Helical" evidence="2">
    <location>
        <begin position="470"/>
        <end position="490"/>
    </location>
</feature>
<dbReference type="VEuPathDB" id="VectorBase:ADAC006421"/>
<dbReference type="PANTHER" id="PTHR19991">
    <property type="entry name" value="L 2 01289"/>
    <property type="match status" value="1"/>
</dbReference>
<sequence length="540" mass="62313">MLADDGTTADGATAAPPITSAPAPPAPSMASSEDTDDCEQCSGVLESLENIDDDCDRHGIMFVKTDDISIAEHYGITEYPVLVYFEDNVPNVFEGLLDEEEEVLQWLITQKTEDRIELITRVMLESMVDETQYLAVYFYKTKSPSYCRSFCSAENIRKRKEFAREGISDKINCNICDQILEGLEVIDDELDVFGIHMVKIQDPQLAKRYSIKTFPALVYFRNGNPLIYEGDLQNEQSVLEWLIDDDNRELADEIEEVNERMLDRLMEQSPLLCVFYYDEDCAECDDILEELELIDGEVDLYGIDFVKVASLDAAHKYGVTTIPSLVYYRKQIPMLYDGDMHDHERVMNWLTSQDVFEIKNEIEEVNRKMLNKLLDENEFLAVFFFEEDHEESEAVLERLELIDSETDNLDITFVKMGDPRYARKWGVTKLPAIVYFRKRFPSIYRGDMYDEQDVLEWLRKNRFRQPELNIFMYALIALGLGFVIYTAFLLQCFKPAPPAPSHECGHGGMAGYDKRQRNEADDDVDDNDDDDDDDDDDDVI</sequence>
<reference evidence="3 5" key="1">
    <citation type="journal article" date="2010" name="BMC Genomics">
        <title>Combination of measures distinguishes pre-miRNAs from other stem-loops in the genome of the newly sequenced Anopheles darlingi.</title>
        <authorList>
            <person name="Mendes N.D."/>
            <person name="Freitas A.T."/>
            <person name="Vasconcelos A.T."/>
            <person name="Sagot M.F."/>
        </authorList>
    </citation>
    <scope>NUCLEOTIDE SEQUENCE</scope>
</reference>
<keyword evidence="2" id="KW-0472">Membrane</keyword>
<dbReference type="Pfam" id="PF13848">
    <property type="entry name" value="Thioredoxin_6"/>
    <property type="match status" value="1"/>
</dbReference>
<evidence type="ECO:0000256" key="1">
    <source>
        <dbReference type="SAM" id="MobiDB-lite"/>
    </source>
</evidence>
<evidence type="ECO:0000313" key="3">
    <source>
        <dbReference type="EMBL" id="ETN61909.1"/>
    </source>
</evidence>
<keyword evidence="2" id="KW-0812">Transmembrane</keyword>
<dbReference type="EnsemblMetazoa" id="ADAC006421-RA">
    <property type="protein sequence ID" value="ADAC006421-PA"/>
    <property type="gene ID" value="ADAC006421"/>
</dbReference>
<organism evidence="3">
    <name type="scientific">Anopheles darlingi</name>
    <name type="common">Mosquito</name>
    <dbReference type="NCBI Taxonomy" id="43151"/>
    <lineage>
        <taxon>Eukaryota</taxon>
        <taxon>Metazoa</taxon>
        <taxon>Ecdysozoa</taxon>
        <taxon>Arthropoda</taxon>
        <taxon>Hexapoda</taxon>
        <taxon>Insecta</taxon>
        <taxon>Pterygota</taxon>
        <taxon>Neoptera</taxon>
        <taxon>Endopterygota</taxon>
        <taxon>Diptera</taxon>
        <taxon>Nematocera</taxon>
        <taxon>Culicoidea</taxon>
        <taxon>Culicidae</taxon>
        <taxon>Anophelinae</taxon>
        <taxon>Anopheles</taxon>
    </lineage>
</organism>
<name>W5JGI8_ANODA</name>
<keyword evidence="2" id="KW-1133">Transmembrane helix</keyword>
<dbReference type="eggNOG" id="KOG0191">
    <property type="taxonomic scope" value="Eukaryota"/>
</dbReference>
<dbReference type="InterPro" id="IPR036249">
    <property type="entry name" value="Thioredoxin-like_sf"/>
</dbReference>
<feature type="region of interest" description="Disordered" evidence="1">
    <location>
        <begin position="1"/>
        <end position="37"/>
    </location>
</feature>
<reference evidence="3" key="3">
    <citation type="journal article" date="2013" name="Nucleic Acids Res.">
        <title>The genome of Anopheles darlingi, the main neotropical malaria vector.</title>
        <authorList>
            <person name="Marinotti O."/>
            <person name="Cerqueira G.C."/>
            <person name="de Almeida L.G."/>
            <person name="Ferro M.I."/>
            <person name="Loreto E.L."/>
            <person name="Zaha A."/>
            <person name="Teixeira S.M."/>
            <person name="Wespiser A.R."/>
            <person name="Almeida E Silva A."/>
            <person name="Schlindwein A.D."/>
            <person name="Pacheco A.C."/>
            <person name="Silva A.L."/>
            <person name="Graveley B.R."/>
            <person name="Walenz B.P."/>
            <person name="Lima Bde A."/>
            <person name="Ribeiro C.A."/>
            <person name="Nunes-Silva C.G."/>
            <person name="de Carvalho C.R."/>
            <person name="Soares C.M."/>
            <person name="de Menezes C.B."/>
            <person name="Matiolli C."/>
            <person name="Caffrey D."/>
            <person name="Araujo D.A."/>
            <person name="de Oliveira D.M."/>
            <person name="Golenbock D."/>
            <person name="Grisard E.C."/>
            <person name="Fantinatti-Garboggini F."/>
            <person name="de Carvalho F.M."/>
            <person name="Barcellos F.G."/>
            <person name="Prosdocimi F."/>
            <person name="May G."/>
            <person name="Azevedo Junior G.M."/>
            <person name="Guimaraes G.M."/>
            <person name="Goldman G.H."/>
            <person name="Padilha I.Q."/>
            <person name="Batista Jda S."/>
            <person name="Ferro J.A."/>
            <person name="Ribeiro J.M."/>
            <person name="Fietto J.L."/>
            <person name="Dabbas K.M."/>
            <person name="Cerdeira L."/>
            <person name="Agnez-Lima L.F."/>
            <person name="Brocchi M."/>
            <person name="de Carvalho M.O."/>
            <person name="Teixeira Mde M."/>
            <person name="Diniz Maia Mde M."/>
            <person name="Goldman M.H."/>
            <person name="Cruz Schneider M.P."/>
            <person name="Felipe M.S."/>
            <person name="Hungria M."/>
            <person name="Nicolas M.F."/>
            <person name="Pereira M."/>
            <person name="Montes M.A."/>
            <person name="Cantao M.E."/>
            <person name="Vincentz M."/>
            <person name="Rafael M.S."/>
            <person name="Silverman N."/>
            <person name="Stoco P.H."/>
            <person name="Souza R.C."/>
            <person name="Vicentini R."/>
            <person name="Gazzinelli R.T."/>
            <person name="Neves Rde O."/>
            <person name="Silva R."/>
            <person name="Astolfi-Filho S."/>
            <person name="Maciel T.E."/>
            <person name="Urmenyi T.P."/>
            <person name="Tadei W.P."/>
            <person name="Camargo E.P."/>
            <person name="de Vasconcelos A.T."/>
        </authorList>
    </citation>
    <scope>NUCLEOTIDE SEQUENCE</scope>
</reference>
<dbReference type="SUPFAM" id="SSF52833">
    <property type="entry name" value="Thioredoxin-like"/>
    <property type="match status" value="4"/>
</dbReference>
<dbReference type="EMBL" id="ADMH02001598">
    <property type="protein sequence ID" value="ETN61909.1"/>
    <property type="molecule type" value="Genomic_DNA"/>
</dbReference>
<feature type="compositionally biased region" description="Low complexity" evidence="1">
    <location>
        <begin position="1"/>
        <end position="21"/>
    </location>
</feature>
<feature type="region of interest" description="Disordered" evidence="1">
    <location>
        <begin position="503"/>
        <end position="540"/>
    </location>
</feature>
<dbReference type="CDD" id="cd02947">
    <property type="entry name" value="TRX_family"/>
    <property type="match status" value="1"/>
</dbReference>
<dbReference type="PANTHER" id="PTHR19991:SF3">
    <property type="entry name" value="LETHAL (2) 01289, ISOFORM F"/>
    <property type="match status" value="1"/>
</dbReference>
<evidence type="ECO:0000256" key="2">
    <source>
        <dbReference type="SAM" id="Phobius"/>
    </source>
</evidence>
<evidence type="ECO:0000313" key="5">
    <source>
        <dbReference type="Proteomes" id="UP000000673"/>
    </source>
</evidence>
<dbReference type="STRING" id="43151.W5JGI8"/>
<gene>
    <name evidence="3" type="ORF">AND_006421</name>
</gene>
<protein>
    <submittedName>
        <fullName evidence="3">L(2) long form</fullName>
    </submittedName>
</protein>
<evidence type="ECO:0000313" key="4">
    <source>
        <dbReference type="EnsemblMetazoa" id="ADAC006421-PA"/>
    </source>
</evidence>
<dbReference type="Gene3D" id="3.40.30.10">
    <property type="entry name" value="Glutaredoxin"/>
    <property type="match status" value="4"/>
</dbReference>
<dbReference type="Proteomes" id="UP000000673">
    <property type="component" value="Unassembled WGS sequence"/>
</dbReference>
<reference evidence="3" key="2">
    <citation type="submission" date="2010-05" db="EMBL/GenBank/DDBJ databases">
        <authorList>
            <person name="Almeida L.G."/>
            <person name="Nicolas M.F."/>
            <person name="Souza R.C."/>
            <person name="Vasconcelos A.T.R."/>
        </authorList>
    </citation>
    <scope>NUCLEOTIDE SEQUENCE</scope>
</reference>
<reference evidence="4" key="4">
    <citation type="submission" date="2015-06" db="UniProtKB">
        <authorList>
            <consortium name="EnsemblMetazoa"/>
        </authorList>
    </citation>
    <scope>IDENTIFICATION</scope>
</reference>
<dbReference type="OMA" id="CHENIEL"/>
<proteinExistence type="predicted"/>